<sequence length="733" mass="80731">MSGLSGLSRPRRLDLSKLPKDFVIGVVLGPSISGRTTLVKDLAAFYSIPLEQSTVQWREDQAIASHPLFRGEAIDRLSSAGLNRIPAWCRPFHTLSNGEQARALAALRLESETIFEDFAAFNDESTAQSMSYAFAKLARNRGCHRILISTTKPCVAKYMQCDFVVFTTGEVRVNSVSPRKMEIQWDCRVTGFKGGTGGTDKGWEGELDQVHQKIRFDRQPAASSSYELGVTRPRELQCSVLLDEALTEALNAFDFDFNGTSTSRVWRLQVDRLPPWKLGAVLGPSGTGKSTLLKEIAGGKGLMELQWSHHLPVLSQLAPCPLEAETLRAACGLSPEAAGRAWRTLSDGEQHLAYLARVLGASVGTKDVVCLDEFTSVLDRNLAKLVCDGLSNYILKHELPPVVVATVHGDVAQWLQVDWHMDSKSGVVRKPCASNAMPSMPDDTAYSDPDLFQLPKLRLQVRRLKPHSAAAEVFHRFFAEHHYMSGKVPCNFHAVVVREQDSQRLVAMDAVGAFFGQGNGGITWLESRLVVMPEFQGFGVGPKLSELVGEILLRSGQRFFSVTHHPRLGGQRTCSALWRPTTMNGKAGTSLNGSKSERKAFRHQYMGAEGHGNDQLAAVASEANREAILVAGPKAPKASEKMAQRIAKFDGKSRREALEGMTPAAKASVRKELDQLLANGYLECMSAETKVVRLQTPRNNQKKLDLMFTPAKRPLKTEKQGPERADSVKKRLF</sequence>
<protein>
    <submittedName>
        <fullName evidence="3">ABC transporter domain-containing protein</fullName>
    </submittedName>
</protein>
<dbReference type="AlphaFoldDB" id="A0A9P1FQS4"/>
<feature type="compositionally biased region" description="Basic and acidic residues" evidence="1">
    <location>
        <begin position="715"/>
        <end position="733"/>
    </location>
</feature>
<dbReference type="EMBL" id="CAMXCT030000791">
    <property type="protein sequence ID" value="CAL4770642.1"/>
    <property type="molecule type" value="Genomic_DNA"/>
</dbReference>
<organism evidence="2">
    <name type="scientific">Cladocopium goreaui</name>
    <dbReference type="NCBI Taxonomy" id="2562237"/>
    <lineage>
        <taxon>Eukaryota</taxon>
        <taxon>Sar</taxon>
        <taxon>Alveolata</taxon>
        <taxon>Dinophyceae</taxon>
        <taxon>Suessiales</taxon>
        <taxon>Symbiodiniaceae</taxon>
        <taxon>Cladocopium</taxon>
    </lineage>
</organism>
<dbReference type="Gene3D" id="3.40.50.300">
    <property type="entry name" value="P-loop containing nucleotide triphosphate hydrolases"/>
    <property type="match status" value="1"/>
</dbReference>
<comment type="caution">
    <text evidence="2">The sequence shown here is derived from an EMBL/GenBank/DDBJ whole genome shotgun (WGS) entry which is preliminary data.</text>
</comment>
<accession>A0A9P1FQS4</accession>
<dbReference type="EMBL" id="CAMXCT010000791">
    <property type="protein sequence ID" value="CAI3983330.1"/>
    <property type="molecule type" value="Genomic_DNA"/>
</dbReference>
<dbReference type="EMBL" id="CAMXCT020000791">
    <property type="protein sequence ID" value="CAL1136705.1"/>
    <property type="molecule type" value="Genomic_DNA"/>
</dbReference>
<dbReference type="InterPro" id="IPR027417">
    <property type="entry name" value="P-loop_NTPase"/>
</dbReference>
<dbReference type="SUPFAM" id="SSF52540">
    <property type="entry name" value="P-loop containing nucleoside triphosphate hydrolases"/>
    <property type="match status" value="2"/>
</dbReference>
<name>A0A9P1FQS4_9DINO</name>
<evidence type="ECO:0000313" key="2">
    <source>
        <dbReference type="EMBL" id="CAI3983330.1"/>
    </source>
</evidence>
<dbReference type="GO" id="GO:0022857">
    <property type="term" value="F:transmembrane transporter activity"/>
    <property type="evidence" value="ECO:0007669"/>
    <property type="project" value="TreeGrafter"/>
</dbReference>
<proteinExistence type="predicted"/>
<keyword evidence="4" id="KW-1185">Reference proteome</keyword>
<reference evidence="2" key="1">
    <citation type="submission" date="2022-10" db="EMBL/GenBank/DDBJ databases">
        <authorList>
            <person name="Chen Y."/>
            <person name="Dougan E. K."/>
            <person name="Chan C."/>
            <person name="Rhodes N."/>
            <person name="Thang M."/>
        </authorList>
    </citation>
    <scope>NUCLEOTIDE SEQUENCE</scope>
</reference>
<reference evidence="3 4" key="2">
    <citation type="submission" date="2024-05" db="EMBL/GenBank/DDBJ databases">
        <authorList>
            <person name="Chen Y."/>
            <person name="Shah S."/>
            <person name="Dougan E. K."/>
            <person name="Thang M."/>
            <person name="Chan C."/>
        </authorList>
    </citation>
    <scope>NUCLEOTIDE SEQUENCE [LARGE SCALE GENOMIC DNA]</scope>
</reference>
<dbReference type="InterPro" id="IPR016181">
    <property type="entry name" value="Acyl_CoA_acyltransferase"/>
</dbReference>
<dbReference type="OrthoDB" id="449510at2759"/>
<feature type="region of interest" description="Disordered" evidence="1">
    <location>
        <begin position="709"/>
        <end position="733"/>
    </location>
</feature>
<evidence type="ECO:0000313" key="4">
    <source>
        <dbReference type="Proteomes" id="UP001152797"/>
    </source>
</evidence>
<evidence type="ECO:0000256" key="1">
    <source>
        <dbReference type="SAM" id="MobiDB-lite"/>
    </source>
</evidence>
<evidence type="ECO:0000313" key="3">
    <source>
        <dbReference type="EMBL" id="CAL4770642.1"/>
    </source>
</evidence>
<dbReference type="Proteomes" id="UP001152797">
    <property type="component" value="Unassembled WGS sequence"/>
</dbReference>
<dbReference type="SUPFAM" id="SSF55729">
    <property type="entry name" value="Acyl-CoA N-acyltransferases (Nat)"/>
    <property type="match status" value="1"/>
</dbReference>
<gene>
    <name evidence="2" type="ORF">C1SCF055_LOCUS10950</name>
</gene>
<dbReference type="PANTHER" id="PTHR24220">
    <property type="entry name" value="IMPORT ATP-BINDING PROTEIN"/>
    <property type="match status" value="1"/>
</dbReference>
<dbReference type="InterPro" id="IPR015854">
    <property type="entry name" value="ABC_transpr_LolD-like"/>
</dbReference>
<dbReference type="GO" id="GO:0005886">
    <property type="term" value="C:plasma membrane"/>
    <property type="evidence" value="ECO:0007669"/>
    <property type="project" value="TreeGrafter"/>
</dbReference>